<feature type="domain" description="Lipocalin-like" evidence="1">
    <location>
        <begin position="8"/>
        <end position="116"/>
    </location>
</feature>
<accession>A0ABQ3L699</accession>
<dbReference type="InterPro" id="IPR024311">
    <property type="entry name" value="Lipocalin-like"/>
</dbReference>
<sequence length="136" mass="14741">MLSEKDLIGVWRLTAHYYLHEDGSVTEGPLGEAADGVLIYDATGWMGVGMMRTESVTDTAETGTGPPPSFYLGYTGRWRVAGDEVVHEVAVGSHPRVVGTNQIREAKVGDDGLSLRRPVSPGSTRYVVMDWCREAG</sequence>
<evidence type="ECO:0000313" key="3">
    <source>
        <dbReference type="Proteomes" id="UP000635387"/>
    </source>
</evidence>
<reference evidence="3" key="1">
    <citation type="journal article" date="2019" name="Int. J. Syst. Evol. Microbiol.">
        <title>The Global Catalogue of Microorganisms (GCM) 10K type strain sequencing project: providing services to taxonomists for standard genome sequencing and annotation.</title>
        <authorList>
            <consortium name="The Broad Institute Genomics Platform"/>
            <consortium name="The Broad Institute Genome Sequencing Center for Infectious Disease"/>
            <person name="Wu L."/>
            <person name="Ma J."/>
        </authorList>
    </citation>
    <scope>NUCLEOTIDE SEQUENCE [LARGE SCALE GENOMIC DNA]</scope>
    <source>
        <strain evidence="3">CGMCC 4.7683</strain>
    </source>
</reference>
<comment type="caution">
    <text evidence="2">The sequence shown here is derived from an EMBL/GenBank/DDBJ whole genome shotgun (WGS) entry which is preliminary data.</text>
</comment>
<dbReference type="Proteomes" id="UP000635387">
    <property type="component" value="Unassembled WGS sequence"/>
</dbReference>
<dbReference type="Pfam" id="PF13924">
    <property type="entry name" value="Lipocalin_5"/>
    <property type="match status" value="1"/>
</dbReference>
<evidence type="ECO:0000259" key="1">
    <source>
        <dbReference type="Pfam" id="PF13924"/>
    </source>
</evidence>
<gene>
    <name evidence="2" type="ORF">GCM10017790_09210</name>
</gene>
<protein>
    <recommendedName>
        <fullName evidence="1">Lipocalin-like domain-containing protein</fullName>
    </recommendedName>
</protein>
<dbReference type="EMBL" id="BNAY01000001">
    <property type="protein sequence ID" value="GHH05371.1"/>
    <property type="molecule type" value="Genomic_DNA"/>
</dbReference>
<dbReference type="RefSeq" id="WP_191252007.1">
    <property type="nucleotide sequence ID" value="NZ_BNAY01000001.1"/>
</dbReference>
<organism evidence="2 3">
    <name type="scientific">Amycolatopsis oliviviridis</name>
    <dbReference type="NCBI Taxonomy" id="1471590"/>
    <lineage>
        <taxon>Bacteria</taxon>
        <taxon>Bacillati</taxon>
        <taxon>Actinomycetota</taxon>
        <taxon>Actinomycetes</taxon>
        <taxon>Pseudonocardiales</taxon>
        <taxon>Pseudonocardiaceae</taxon>
        <taxon>Amycolatopsis</taxon>
    </lineage>
</organism>
<name>A0ABQ3L699_9PSEU</name>
<proteinExistence type="predicted"/>
<keyword evidence="3" id="KW-1185">Reference proteome</keyword>
<evidence type="ECO:0000313" key="2">
    <source>
        <dbReference type="EMBL" id="GHH05371.1"/>
    </source>
</evidence>